<dbReference type="PANTHER" id="PTHR47893">
    <property type="entry name" value="REGULATORY PROTEIN PCHR"/>
    <property type="match status" value="1"/>
</dbReference>
<dbReference type="PROSITE" id="PS01124">
    <property type="entry name" value="HTH_ARAC_FAMILY_2"/>
    <property type="match status" value="1"/>
</dbReference>
<dbReference type="InterPro" id="IPR018060">
    <property type="entry name" value="HTH_AraC"/>
</dbReference>
<comment type="caution">
    <text evidence="5">The sequence shown here is derived from an EMBL/GenBank/DDBJ whole genome shotgun (WGS) entry which is preliminary data.</text>
</comment>
<protein>
    <recommendedName>
        <fullName evidence="4">HTH araC/xylS-type domain-containing protein</fullName>
    </recommendedName>
</protein>
<dbReference type="Gene3D" id="1.10.10.60">
    <property type="entry name" value="Homeodomain-like"/>
    <property type="match status" value="1"/>
</dbReference>
<dbReference type="PROSITE" id="PS00041">
    <property type="entry name" value="HTH_ARAC_FAMILY_1"/>
    <property type="match status" value="1"/>
</dbReference>
<dbReference type="PANTHER" id="PTHR47893:SF1">
    <property type="entry name" value="REGULATORY PROTEIN PCHR"/>
    <property type="match status" value="1"/>
</dbReference>
<dbReference type="PRINTS" id="PR00032">
    <property type="entry name" value="HTHARAC"/>
</dbReference>
<dbReference type="SMART" id="SM00342">
    <property type="entry name" value="HTH_ARAC"/>
    <property type="match status" value="1"/>
</dbReference>
<evidence type="ECO:0000259" key="4">
    <source>
        <dbReference type="PROSITE" id="PS01124"/>
    </source>
</evidence>
<keyword evidence="3" id="KW-0804">Transcription</keyword>
<evidence type="ECO:0000256" key="2">
    <source>
        <dbReference type="ARBA" id="ARBA00023125"/>
    </source>
</evidence>
<evidence type="ECO:0000256" key="1">
    <source>
        <dbReference type="ARBA" id="ARBA00023015"/>
    </source>
</evidence>
<evidence type="ECO:0000313" key="6">
    <source>
        <dbReference type="Proteomes" id="UP000239181"/>
    </source>
</evidence>
<organism evidence="5 6">
    <name type="scientific">Pantoea coffeiphila</name>
    <dbReference type="NCBI Taxonomy" id="1465635"/>
    <lineage>
        <taxon>Bacteria</taxon>
        <taxon>Pseudomonadati</taxon>
        <taxon>Pseudomonadota</taxon>
        <taxon>Gammaproteobacteria</taxon>
        <taxon>Enterobacterales</taxon>
        <taxon>Erwiniaceae</taxon>
        <taxon>Pantoea</taxon>
    </lineage>
</organism>
<keyword evidence="1" id="KW-0805">Transcription regulation</keyword>
<evidence type="ECO:0000256" key="3">
    <source>
        <dbReference type="ARBA" id="ARBA00023163"/>
    </source>
</evidence>
<keyword evidence="2" id="KW-0238">DNA-binding</keyword>
<dbReference type="InterPro" id="IPR053142">
    <property type="entry name" value="PchR_regulatory_protein"/>
</dbReference>
<sequence length="325" mass="35657">MAGTARRFFRVKRHNPAALKELKALSIPESWARIMQVDHPREGVNICCMNGRPDAPWTFPVEGGASFSMSILQKGCIEAGFDNGERFRLEGGYVSLTATGEHLSGWDTFTAEQGFRLVNIHLTPEALCGLTGLNMDDVQRYMKSAIGVMPHINASVAMMPIFSSLQRLAAEIAQCSYLDSKARNVFLCAKVCEAIAAMLDTCSREQGSASTLKAVPSDRLRLLQARAMLEDRHHESWSVQSLAQAVGLNEKRLQAGFNALYGSTVHESLTRIRLDVALAMLSSGANVTDTAQAVGFANVSHFSKVFRNTFGISPKRWVHGHRATE</sequence>
<gene>
    <name evidence="5" type="ORF">CQW29_17670</name>
</gene>
<dbReference type="AlphaFoldDB" id="A0A2S9I8J6"/>
<proteinExistence type="predicted"/>
<keyword evidence="6" id="KW-1185">Reference proteome</keyword>
<dbReference type="SUPFAM" id="SSF46689">
    <property type="entry name" value="Homeodomain-like"/>
    <property type="match status" value="2"/>
</dbReference>
<dbReference type="Proteomes" id="UP000239181">
    <property type="component" value="Unassembled WGS sequence"/>
</dbReference>
<name>A0A2S9I8J6_9GAMM</name>
<accession>A0A2S9I8J6</accession>
<feature type="domain" description="HTH araC/xylS-type" evidence="4">
    <location>
        <begin position="223"/>
        <end position="320"/>
    </location>
</feature>
<dbReference type="InterPro" id="IPR018062">
    <property type="entry name" value="HTH_AraC-typ_CS"/>
</dbReference>
<reference evidence="5 6" key="1">
    <citation type="submission" date="2017-10" db="EMBL/GenBank/DDBJ databases">
        <title>Draft genome of two endophytic bacteria isolated from 'guarana' Paullinia cupana (Mart.) Ducke.</title>
        <authorList>
            <person name="Siqueira K.A."/>
            <person name="Liotti R.G."/>
            <person name="Mendes T.A."/>
            <person name="Soares M.A."/>
        </authorList>
    </citation>
    <scope>NUCLEOTIDE SEQUENCE [LARGE SCALE GENOMIC DNA]</scope>
    <source>
        <strain evidence="5 6">342</strain>
    </source>
</reference>
<dbReference type="GO" id="GO:0003700">
    <property type="term" value="F:DNA-binding transcription factor activity"/>
    <property type="evidence" value="ECO:0007669"/>
    <property type="project" value="InterPro"/>
</dbReference>
<dbReference type="InterPro" id="IPR020449">
    <property type="entry name" value="Tscrpt_reg_AraC-type_HTH"/>
</dbReference>
<dbReference type="OrthoDB" id="9809338at2"/>
<dbReference type="InterPro" id="IPR009057">
    <property type="entry name" value="Homeodomain-like_sf"/>
</dbReference>
<evidence type="ECO:0000313" key="5">
    <source>
        <dbReference type="EMBL" id="PRD14120.1"/>
    </source>
</evidence>
<dbReference type="GO" id="GO:0043565">
    <property type="term" value="F:sequence-specific DNA binding"/>
    <property type="evidence" value="ECO:0007669"/>
    <property type="project" value="InterPro"/>
</dbReference>
<dbReference type="EMBL" id="PDET01000013">
    <property type="protein sequence ID" value="PRD14120.1"/>
    <property type="molecule type" value="Genomic_DNA"/>
</dbReference>
<dbReference type="RefSeq" id="WP_105594054.1">
    <property type="nucleotide sequence ID" value="NZ_JAFBFW010000011.1"/>
</dbReference>
<dbReference type="Pfam" id="PF12833">
    <property type="entry name" value="HTH_18"/>
    <property type="match status" value="1"/>
</dbReference>